<proteinExistence type="inferred from homology"/>
<dbReference type="CDD" id="cd01895">
    <property type="entry name" value="EngA2"/>
    <property type="match status" value="1"/>
</dbReference>
<evidence type="ECO:0000256" key="8">
    <source>
        <dbReference type="HAMAP-Rule" id="MF_00195"/>
    </source>
</evidence>
<evidence type="ECO:0000256" key="3">
    <source>
        <dbReference type="ARBA" id="ARBA00022517"/>
    </source>
</evidence>
<feature type="binding site" evidence="8">
    <location>
        <begin position="291"/>
        <end position="294"/>
    </location>
    <ligand>
        <name>GTP</name>
        <dbReference type="ChEBI" id="CHEBI:37565"/>
        <label>2</label>
    </ligand>
</feature>
<keyword evidence="4 10" id="KW-0677">Repeat</keyword>
<dbReference type="InterPro" id="IPR015946">
    <property type="entry name" value="KH_dom-like_a/b"/>
</dbReference>
<evidence type="ECO:0000256" key="2">
    <source>
        <dbReference type="ARBA" id="ARBA00020953"/>
    </source>
</evidence>
<dbReference type="Pfam" id="PF14714">
    <property type="entry name" value="KH_dom-like"/>
    <property type="match status" value="1"/>
</dbReference>
<dbReference type="GO" id="GO:0043022">
    <property type="term" value="F:ribosome binding"/>
    <property type="evidence" value="ECO:0007669"/>
    <property type="project" value="TreeGrafter"/>
</dbReference>
<evidence type="ECO:0000256" key="5">
    <source>
        <dbReference type="ARBA" id="ARBA00022741"/>
    </source>
</evidence>
<dbReference type="InterPro" id="IPR005225">
    <property type="entry name" value="Small_GTP-bd"/>
</dbReference>
<dbReference type="PANTHER" id="PTHR43834">
    <property type="entry name" value="GTPASE DER"/>
    <property type="match status" value="1"/>
</dbReference>
<comment type="similarity">
    <text evidence="1 8 9 10">Belongs to the TRAFAC class TrmE-Era-EngA-EngB-Septin-like GTPase superfamily. EngA (Der) GTPase family.</text>
</comment>
<feature type="binding site" evidence="8">
    <location>
        <begin position="118"/>
        <end position="121"/>
    </location>
    <ligand>
        <name>GTP</name>
        <dbReference type="ChEBI" id="CHEBI:37565"/>
        <label>1</label>
    </ligand>
</feature>
<keyword evidence="3 8" id="KW-0690">Ribosome biogenesis</keyword>
<feature type="binding site" evidence="8">
    <location>
        <begin position="55"/>
        <end position="59"/>
    </location>
    <ligand>
        <name>GTP</name>
        <dbReference type="ChEBI" id="CHEBI:37565"/>
        <label>1</label>
    </ligand>
</feature>
<evidence type="ECO:0000259" key="11">
    <source>
        <dbReference type="PROSITE" id="PS51712"/>
    </source>
</evidence>
<gene>
    <name evidence="8" type="primary">der</name>
    <name evidence="12" type="ORF">ENS41_00900</name>
</gene>
<feature type="domain" description="EngA-type G" evidence="11">
    <location>
        <begin position="2"/>
        <end position="165"/>
    </location>
</feature>
<dbReference type="InterPro" id="IPR027417">
    <property type="entry name" value="P-loop_NTPase"/>
</dbReference>
<dbReference type="PANTHER" id="PTHR43834:SF6">
    <property type="entry name" value="GTPASE DER"/>
    <property type="match status" value="1"/>
</dbReference>
<evidence type="ECO:0000256" key="4">
    <source>
        <dbReference type="ARBA" id="ARBA00022737"/>
    </source>
</evidence>
<sequence length="425" mass="47033">MATVVIVGRPNTGKSTLFNRIVGGHIAITLEEPGITRDRIIRRAEWCGRSFSLVDTGGLVPDSAVELEREVNRQVALALDEATVVVLVVDGAAGLAPLDEEIAQRLRRRGVGFLLCVNKSDAKRRFDPAEFHRLGAAAFFEISAEHGTGVDALLDEIVRRLPLEKRTRTRPAIPLAILGRPNTGKSTLLNRLLDRERAIVSPLPGTTRDAIEDEFDCAGQRFRLIDTAGIRRRTKVEQPVEFYSVSRTLDTIRRCEIALIVIDATEGPANQDKRIINLVEEHDKGIVVVANKMDIVPRELVKKVQDYVRAELEFADYAPIVFTSALKGRGITEVIRQANAVHAAGMVQVSAAALRQTVLEELKAKPPRRGCRVLGLVQVGTRPPAFRLRLSDPKAADLPFRRRVLNLLRAGFGFSGWPVRLRIAR</sequence>
<comment type="subunit">
    <text evidence="8">Associates with the 50S ribosomal subunit.</text>
</comment>
<dbReference type="InterPro" id="IPR031166">
    <property type="entry name" value="G_ENGA"/>
</dbReference>
<reference evidence="12" key="1">
    <citation type="journal article" date="2020" name="mSystems">
        <title>Genome- and Community-Level Interaction Insights into Carbon Utilization and Element Cycling Functions of Hydrothermarchaeota in Hydrothermal Sediment.</title>
        <authorList>
            <person name="Zhou Z."/>
            <person name="Liu Y."/>
            <person name="Xu W."/>
            <person name="Pan J."/>
            <person name="Luo Z.H."/>
            <person name="Li M."/>
        </authorList>
    </citation>
    <scope>NUCLEOTIDE SEQUENCE [LARGE SCALE GENOMIC DNA]</scope>
    <source>
        <strain evidence="12">SpSt-488</strain>
    </source>
</reference>
<dbReference type="NCBIfam" id="TIGR03594">
    <property type="entry name" value="GTPase_EngA"/>
    <property type="match status" value="1"/>
</dbReference>
<comment type="caution">
    <text evidence="8">Lacks conserved residue(s) required for the propagation of feature annotation.</text>
</comment>
<dbReference type="CDD" id="cd01894">
    <property type="entry name" value="EngA1"/>
    <property type="match status" value="1"/>
</dbReference>
<dbReference type="NCBIfam" id="TIGR00231">
    <property type="entry name" value="small_GTP"/>
    <property type="match status" value="2"/>
</dbReference>
<dbReference type="PROSITE" id="PS51712">
    <property type="entry name" value="G_ENGA"/>
    <property type="match status" value="2"/>
</dbReference>
<protein>
    <recommendedName>
        <fullName evidence="2 8">GTPase Der</fullName>
    </recommendedName>
    <alternativeName>
        <fullName evidence="7 8">GTP-binding protein EngA</fullName>
    </alternativeName>
</protein>
<keyword evidence="6 8" id="KW-0342">GTP-binding</keyword>
<comment type="function">
    <text evidence="8 10">GTPase that plays an essential role in the late steps of ribosome biogenesis.</text>
</comment>
<name>A0A7C4GFI4_UNCW3</name>
<evidence type="ECO:0000256" key="10">
    <source>
        <dbReference type="RuleBase" id="RU004481"/>
    </source>
</evidence>
<feature type="binding site" evidence="8">
    <location>
        <begin position="179"/>
        <end position="186"/>
    </location>
    <ligand>
        <name>GTP</name>
        <dbReference type="ChEBI" id="CHEBI:37565"/>
        <label>2</label>
    </ligand>
</feature>
<dbReference type="GO" id="GO:0042254">
    <property type="term" value="P:ribosome biogenesis"/>
    <property type="evidence" value="ECO:0007669"/>
    <property type="project" value="UniProtKB-KW"/>
</dbReference>
<dbReference type="FunFam" id="3.40.50.300:FF:000040">
    <property type="entry name" value="GTPase Der"/>
    <property type="match status" value="1"/>
</dbReference>
<dbReference type="PRINTS" id="PR00449">
    <property type="entry name" value="RASTRNSFRMNG"/>
</dbReference>
<dbReference type="GO" id="GO:0005525">
    <property type="term" value="F:GTP binding"/>
    <property type="evidence" value="ECO:0007669"/>
    <property type="project" value="UniProtKB-UniRule"/>
</dbReference>
<dbReference type="SUPFAM" id="SSF52540">
    <property type="entry name" value="P-loop containing nucleoside triphosphate hydrolases"/>
    <property type="match status" value="2"/>
</dbReference>
<dbReference type="Pfam" id="PF01926">
    <property type="entry name" value="MMR_HSR1"/>
    <property type="match status" value="2"/>
</dbReference>
<dbReference type="Gene3D" id="3.30.300.20">
    <property type="match status" value="1"/>
</dbReference>
<dbReference type="EMBL" id="DSUT01000014">
    <property type="protein sequence ID" value="HGK27500.1"/>
    <property type="molecule type" value="Genomic_DNA"/>
</dbReference>
<evidence type="ECO:0000256" key="7">
    <source>
        <dbReference type="ARBA" id="ARBA00032345"/>
    </source>
</evidence>
<keyword evidence="5 8" id="KW-0547">Nucleotide-binding</keyword>
<feature type="domain" description="EngA-type G" evidence="11">
    <location>
        <begin position="173"/>
        <end position="346"/>
    </location>
</feature>
<evidence type="ECO:0000256" key="1">
    <source>
        <dbReference type="ARBA" id="ARBA00008279"/>
    </source>
</evidence>
<feature type="binding site" evidence="8">
    <location>
        <begin position="226"/>
        <end position="230"/>
    </location>
    <ligand>
        <name>GTP</name>
        <dbReference type="ChEBI" id="CHEBI:37565"/>
        <label>2</label>
    </ligand>
</feature>
<dbReference type="InterPro" id="IPR016484">
    <property type="entry name" value="GTPase_Der"/>
</dbReference>
<organism evidence="12">
    <name type="scientific">candidate division WOR-3 bacterium</name>
    <dbReference type="NCBI Taxonomy" id="2052148"/>
    <lineage>
        <taxon>Bacteria</taxon>
        <taxon>Bacteria division WOR-3</taxon>
    </lineage>
</organism>
<dbReference type="HAMAP" id="MF_00195">
    <property type="entry name" value="GTPase_Der"/>
    <property type="match status" value="1"/>
</dbReference>
<evidence type="ECO:0000313" key="12">
    <source>
        <dbReference type="EMBL" id="HGK27500.1"/>
    </source>
</evidence>
<dbReference type="InterPro" id="IPR032859">
    <property type="entry name" value="KH_dom-like"/>
</dbReference>
<dbReference type="InterPro" id="IPR006073">
    <property type="entry name" value="GTP-bd"/>
</dbReference>
<dbReference type="Gene3D" id="3.40.50.300">
    <property type="entry name" value="P-loop containing nucleotide triphosphate hydrolases"/>
    <property type="match status" value="2"/>
</dbReference>
<accession>A0A7C4GFI4</accession>
<evidence type="ECO:0000256" key="9">
    <source>
        <dbReference type="PROSITE-ProRule" id="PRU01049"/>
    </source>
</evidence>
<dbReference type="AlphaFoldDB" id="A0A7C4GFI4"/>
<comment type="caution">
    <text evidence="12">The sequence shown here is derived from an EMBL/GenBank/DDBJ whole genome shotgun (WGS) entry which is preliminary data.</text>
</comment>
<evidence type="ECO:0000256" key="6">
    <source>
        <dbReference type="ARBA" id="ARBA00023134"/>
    </source>
</evidence>
<dbReference type="PIRSF" id="PIRSF006485">
    <property type="entry name" value="GTP-binding_EngA"/>
    <property type="match status" value="1"/>
</dbReference>